<evidence type="ECO:0008006" key="5">
    <source>
        <dbReference type="Google" id="ProtNLM"/>
    </source>
</evidence>
<dbReference type="EMBL" id="CP012673">
    <property type="protein sequence ID" value="AUX48845.1"/>
    <property type="molecule type" value="Genomic_DNA"/>
</dbReference>
<accession>A0A2L0FB71</accession>
<dbReference type="SUPFAM" id="SSF50998">
    <property type="entry name" value="Quinoprotein alcohol dehydrogenase-like"/>
    <property type="match status" value="1"/>
</dbReference>
<dbReference type="AlphaFoldDB" id="A0A2L0FB71"/>
<dbReference type="Proteomes" id="UP000238348">
    <property type="component" value="Chromosome"/>
</dbReference>
<dbReference type="PANTHER" id="PTHR35580:SF1">
    <property type="entry name" value="PHYTASE-LIKE DOMAIN-CONTAINING PROTEIN"/>
    <property type="match status" value="1"/>
</dbReference>
<gene>
    <name evidence="3" type="ORF">SOCE26_103880</name>
</gene>
<dbReference type="PROSITE" id="PS51257">
    <property type="entry name" value="PROKAR_LIPOPROTEIN"/>
    <property type="match status" value="1"/>
</dbReference>
<proteinExistence type="predicted"/>
<dbReference type="InterPro" id="IPR011047">
    <property type="entry name" value="Quinoprotein_ADH-like_sf"/>
</dbReference>
<feature type="compositionally biased region" description="Gly residues" evidence="1">
    <location>
        <begin position="37"/>
        <end position="87"/>
    </location>
</feature>
<feature type="chain" id="PRO_5014862671" description="Secreted protein" evidence="2">
    <location>
        <begin position="19"/>
        <end position="520"/>
    </location>
</feature>
<dbReference type="InterPro" id="IPR052918">
    <property type="entry name" value="Motility_Chemotaxis_Reg"/>
</dbReference>
<feature type="region of interest" description="Disordered" evidence="1">
    <location>
        <begin position="21"/>
        <end position="97"/>
    </location>
</feature>
<evidence type="ECO:0000313" key="4">
    <source>
        <dbReference type="Proteomes" id="UP000238348"/>
    </source>
</evidence>
<dbReference type="PANTHER" id="PTHR35580">
    <property type="entry name" value="CELL SURFACE GLYCOPROTEIN (S-LAYER PROTEIN)-LIKE PROTEIN"/>
    <property type="match status" value="1"/>
</dbReference>
<sequence>MRVIIPLVALLGAHVLSGCLPSDTPEDPSNDIPTGSDGTGGAGGGDTSGAGGDDAAGAGGGDTSGAGGDNTAGAGGGENAAGGGGAGSVAPSPEGAWYQQISGPHLERSMALAIDPGMRVLVAGSSRGATNFGAGPVAPVGFEDLFVAKYSDDGDLRWAQRFGGVQVTSTGAAIFGNDGVAVVGHYTSGPLHVGAVALDTPAKADLFVVALDGRGTLRWARRLGGLDHDLAGRVAAGPRDSVIVAGQSGDRLLLAKLAIDGTTVFDRTLGHLSRTPSSLAPIGGLAVDHRGDILVAGSFNGDGDLGGGATRGLKGDQAWVAKYSGQDGAHLWSRHLGAPADQGLGRGDEAQGLLVDERGDVLIAGRFAAGADLGEGPIEGEGGVFLAKLDGQDGSMRWVNPFPAARVGAATLSFAPGGHVALITSLAGPFDLGGGVVNTRGSYVATYEPDTGAFVEQRHLAELGSALLDAQNGSFGPGAAAIDPAGRLTIVTGFDGEAQTGFGALQSQGRSDVLVGHLPL</sequence>
<dbReference type="RefSeq" id="WP_159398069.1">
    <property type="nucleotide sequence ID" value="NZ_CP012673.1"/>
</dbReference>
<name>A0A2L0FB71_SORCE</name>
<organism evidence="3 4">
    <name type="scientific">Sorangium cellulosum</name>
    <name type="common">Polyangium cellulosum</name>
    <dbReference type="NCBI Taxonomy" id="56"/>
    <lineage>
        <taxon>Bacteria</taxon>
        <taxon>Pseudomonadati</taxon>
        <taxon>Myxococcota</taxon>
        <taxon>Polyangia</taxon>
        <taxon>Polyangiales</taxon>
        <taxon>Polyangiaceae</taxon>
        <taxon>Sorangium</taxon>
    </lineage>
</organism>
<keyword evidence="2" id="KW-0732">Signal</keyword>
<dbReference type="OrthoDB" id="5496650at2"/>
<feature type="signal peptide" evidence="2">
    <location>
        <begin position="1"/>
        <end position="18"/>
    </location>
</feature>
<reference evidence="3 4" key="1">
    <citation type="submission" date="2015-09" db="EMBL/GenBank/DDBJ databases">
        <title>Sorangium comparison.</title>
        <authorList>
            <person name="Zaburannyi N."/>
            <person name="Bunk B."/>
            <person name="Overmann J."/>
            <person name="Mueller R."/>
        </authorList>
    </citation>
    <scope>NUCLEOTIDE SEQUENCE [LARGE SCALE GENOMIC DNA]</scope>
    <source>
        <strain evidence="3 4">So ce26</strain>
    </source>
</reference>
<evidence type="ECO:0000313" key="3">
    <source>
        <dbReference type="EMBL" id="AUX48845.1"/>
    </source>
</evidence>
<protein>
    <recommendedName>
        <fullName evidence="5">Secreted protein</fullName>
    </recommendedName>
</protein>
<evidence type="ECO:0000256" key="1">
    <source>
        <dbReference type="SAM" id="MobiDB-lite"/>
    </source>
</evidence>
<evidence type="ECO:0000256" key="2">
    <source>
        <dbReference type="SAM" id="SignalP"/>
    </source>
</evidence>